<evidence type="ECO:0000259" key="10">
    <source>
        <dbReference type="Pfam" id="PF13807"/>
    </source>
</evidence>
<evidence type="ECO:0000256" key="2">
    <source>
        <dbReference type="ARBA" id="ARBA00006683"/>
    </source>
</evidence>
<reference evidence="12" key="1">
    <citation type="journal article" date="2019" name="Int. J. Syst. Evol. Microbiol.">
        <title>The Global Catalogue of Microorganisms (GCM) 10K type strain sequencing project: providing services to taxonomists for standard genome sequencing and annotation.</title>
        <authorList>
            <consortium name="The Broad Institute Genomics Platform"/>
            <consortium name="The Broad Institute Genome Sequencing Center for Infectious Disease"/>
            <person name="Wu L."/>
            <person name="Ma J."/>
        </authorList>
    </citation>
    <scope>NUCLEOTIDE SEQUENCE [LARGE SCALE GENOMIC DNA]</scope>
    <source>
        <strain evidence="12">CECT 7184</strain>
    </source>
</reference>
<feature type="transmembrane region" description="Helical" evidence="8">
    <location>
        <begin position="174"/>
        <end position="195"/>
    </location>
</feature>
<evidence type="ECO:0000256" key="6">
    <source>
        <dbReference type="ARBA" id="ARBA00023136"/>
    </source>
</evidence>
<dbReference type="InterPro" id="IPR050445">
    <property type="entry name" value="Bact_polysacc_biosynth/exp"/>
</dbReference>
<keyword evidence="12" id="KW-1185">Reference proteome</keyword>
<evidence type="ECO:0000256" key="5">
    <source>
        <dbReference type="ARBA" id="ARBA00022989"/>
    </source>
</evidence>
<dbReference type="EMBL" id="JBHSOZ010000002">
    <property type="protein sequence ID" value="MFC5711455.1"/>
    <property type="molecule type" value="Genomic_DNA"/>
</dbReference>
<name>A0ABW0YJ97_9BACI</name>
<protein>
    <submittedName>
        <fullName evidence="11">YveK family protein</fullName>
    </submittedName>
</protein>
<comment type="subcellular location">
    <subcellularLocation>
        <location evidence="1">Cell membrane</location>
        <topology evidence="1">Multi-pass membrane protein</topology>
    </subcellularLocation>
</comment>
<feature type="region of interest" description="Disordered" evidence="7">
    <location>
        <begin position="227"/>
        <end position="249"/>
    </location>
</feature>
<accession>A0ABW0YJ97</accession>
<comment type="caution">
    <text evidence="11">The sequence shown here is derived from an EMBL/GenBank/DDBJ whole genome shotgun (WGS) entry which is preliminary data.</text>
</comment>
<dbReference type="RefSeq" id="WP_385937727.1">
    <property type="nucleotide sequence ID" value="NZ_JBHSOZ010000002.1"/>
</dbReference>
<evidence type="ECO:0000256" key="4">
    <source>
        <dbReference type="ARBA" id="ARBA00022692"/>
    </source>
</evidence>
<evidence type="ECO:0000256" key="8">
    <source>
        <dbReference type="SAM" id="Phobius"/>
    </source>
</evidence>
<dbReference type="Pfam" id="PF02706">
    <property type="entry name" value="Wzz"/>
    <property type="match status" value="1"/>
</dbReference>
<feature type="domain" description="Polysaccharide chain length determinant N-terminal" evidence="9">
    <location>
        <begin position="3"/>
        <end position="94"/>
    </location>
</feature>
<organism evidence="11 12">
    <name type="scientific">Thalassorhabdus alkalitolerans</name>
    <dbReference type="NCBI Taxonomy" id="2282697"/>
    <lineage>
        <taxon>Bacteria</taxon>
        <taxon>Bacillati</taxon>
        <taxon>Bacillota</taxon>
        <taxon>Bacilli</taxon>
        <taxon>Bacillales</taxon>
        <taxon>Bacillaceae</taxon>
        <taxon>Thalassorhabdus</taxon>
    </lineage>
</organism>
<feature type="transmembrane region" description="Helical" evidence="8">
    <location>
        <begin position="21"/>
        <end position="44"/>
    </location>
</feature>
<evidence type="ECO:0000313" key="11">
    <source>
        <dbReference type="EMBL" id="MFC5711455.1"/>
    </source>
</evidence>
<keyword evidence="6 8" id="KW-0472">Membrane</keyword>
<keyword evidence="5 8" id="KW-1133">Transmembrane helix</keyword>
<keyword evidence="3" id="KW-1003">Cell membrane</keyword>
<dbReference type="Proteomes" id="UP001596142">
    <property type="component" value="Unassembled WGS sequence"/>
</dbReference>
<evidence type="ECO:0000256" key="7">
    <source>
        <dbReference type="SAM" id="MobiDB-lite"/>
    </source>
</evidence>
<dbReference type="Pfam" id="PF13807">
    <property type="entry name" value="GNVR"/>
    <property type="match status" value="1"/>
</dbReference>
<keyword evidence="4 8" id="KW-0812">Transmembrane</keyword>
<evidence type="ECO:0000256" key="1">
    <source>
        <dbReference type="ARBA" id="ARBA00004651"/>
    </source>
</evidence>
<feature type="compositionally biased region" description="Basic and acidic residues" evidence="7">
    <location>
        <begin position="227"/>
        <end position="240"/>
    </location>
</feature>
<feature type="domain" description="Tyrosine-protein kinase G-rich" evidence="10">
    <location>
        <begin position="138"/>
        <end position="194"/>
    </location>
</feature>
<evidence type="ECO:0000259" key="9">
    <source>
        <dbReference type="Pfam" id="PF02706"/>
    </source>
</evidence>
<comment type="similarity">
    <text evidence="2">Belongs to the CpsC/CapA family.</text>
</comment>
<sequence>MEETISLKEILETLKKRIVMIIAIILGAVGISAAISFFVLTPIYETSTQILVNQSPTEQQTYSTSDIDTNRELINTYNVIIKSPTILESVREELGLERSYNSLNSQINVAAEGDSQVVSISVQDPDPVMAVNIANMTANVFERDIVNIMSVDNVSILSTAELTEEMSPVSPQPMLNMAIAFVVGLMAAVGLAFLLEFLDNTIKTEQDIERDLELPILGVIPEMDANDQKAAKPYREEPGSEKVNAQKIS</sequence>
<gene>
    <name evidence="11" type="ORF">ACFPU1_01530</name>
</gene>
<dbReference type="PANTHER" id="PTHR32309:SF13">
    <property type="entry name" value="FERRIC ENTEROBACTIN TRANSPORT PROTEIN FEPE"/>
    <property type="match status" value="1"/>
</dbReference>
<dbReference type="InterPro" id="IPR003856">
    <property type="entry name" value="LPS_length_determ_N"/>
</dbReference>
<evidence type="ECO:0000313" key="12">
    <source>
        <dbReference type="Proteomes" id="UP001596142"/>
    </source>
</evidence>
<evidence type="ECO:0000256" key="3">
    <source>
        <dbReference type="ARBA" id="ARBA00022475"/>
    </source>
</evidence>
<dbReference type="InterPro" id="IPR032807">
    <property type="entry name" value="GNVR"/>
</dbReference>
<proteinExistence type="inferred from homology"/>
<dbReference type="PANTHER" id="PTHR32309">
    <property type="entry name" value="TYROSINE-PROTEIN KINASE"/>
    <property type="match status" value="1"/>
</dbReference>